<evidence type="ECO:0000313" key="2">
    <source>
        <dbReference type="Proteomes" id="UP000031390"/>
    </source>
</evidence>
<reference evidence="1 2" key="1">
    <citation type="submission" date="2014-12" db="EMBL/GenBank/DDBJ databases">
        <title>Genome sequence of Morococcus cerebrosus.</title>
        <authorList>
            <person name="Shin S.-K."/>
            <person name="Yi H."/>
        </authorList>
    </citation>
    <scope>NUCLEOTIDE SEQUENCE [LARGE SCALE GENOMIC DNA]</scope>
    <source>
        <strain evidence="1 2">CIP 81.93</strain>
    </source>
</reference>
<protein>
    <submittedName>
        <fullName evidence="1">Uncharacterized protein</fullName>
    </submittedName>
</protein>
<accession>A0A0C1E8Q5</accession>
<gene>
    <name evidence="1" type="ORF">MCC93_11890</name>
</gene>
<dbReference type="EMBL" id="JUFZ01000044">
    <property type="protein sequence ID" value="KIC08519.1"/>
    <property type="molecule type" value="Genomic_DNA"/>
</dbReference>
<comment type="caution">
    <text evidence="1">The sequence shown here is derived from an EMBL/GenBank/DDBJ whole genome shotgun (WGS) entry which is preliminary data.</text>
</comment>
<dbReference type="Proteomes" id="UP000031390">
    <property type="component" value="Unassembled WGS sequence"/>
</dbReference>
<organism evidence="1 2">
    <name type="scientific">Morococcus cerebrosus</name>
    <dbReference type="NCBI Taxonomy" id="1056807"/>
    <lineage>
        <taxon>Bacteria</taxon>
        <taxon>Pseudomonadati</taxon>
        <taxon>Pseudomonadota</taxon>
        <taxon>Betaproteobacteria</taxon>
        <taxon>Neisseriales</taxon>
        <taxon>Neisseriaceae</taxon>
        <taxon>Morococcus</taxon>
    </lineage>
</organism>
<sequence length="39" mass="4568">MSSENLNFEVSDNLFKHHSYLIGCDGNDENGFFFLSLYY</sequence>
<dbReference type="AlphaFoldDB" id="A0A0C1E8Q5"/>
<evidence type="ECO:0000313" key="1">
    <source>
        <dbReference type="EMBL" id="KIC08519.1"/>
    </source>
</evidence>
<proteinExistence type="predicted"/>
<name>A0A0C1E8Q5_9NEIS</name>